<proteinExistence type="predicted"/>
<dbReference type="CDD" id="cd16279">
    <property type="entry name" value="metallo-hydrolase-like_MBL-fold"/>
    <property type="match status" value="1"/>
</dbReference>
<keyword evidence="5" id="KW-1185">Reference proteome</keyword>
<feature type="transmembrane region" description="Helical" evidence="2">
    <location>
        <begin position="52"/>
        <end position="72"/>
    </location>
</feature>
<evidence type="ECO:0000259" key="3">
    <source>
        <dbReference type="Pfam" id="PF12706"/>
    </source>
</evidence>
<evidence type="ECO:0000313" key="4">
    <source>
        <dbReference type="EMBL" id="KAG0272542.1"/>
    </source>
</evidence>
<organism evidence="4 5">
    <name type="scientific">Linnemannia exigua</name>
    <dbReference type="NCBI Taxonomy" id="604196"/>
    <lineage>
        <taxon>Eukaryota</taxon>
        <taxon>Fungi</taxon>
        <taxon>Fungi incertae sedis</taxon>
        <taxon>Mucoromycota</taxon>
        <taxon>Mortierellomycotina</taxon>
        <taxon>Mortierellomycetes</taxon>
        <taxon>Mortierellales</taxon>
        <taxon>Mortierellaceae</taxon>
        <taxon>Linnemannia</taxon>
    </lineage>
</organism>
<dbReference type="PANTHER" id="PTHR42663:SF6">
    <property type="entry name" value="HYDROLASE C777.06C-RELATED"/>
    <property type="match status" value="1"/>
</dbReference>
<dbReference type="EMBL" id="JAAAIL010000907">
    <property type="protein sequence ID" value="KAG0272542.1"/>
    <property type="molecule type" value="Genomic_DNA"/>
</dbReference>
<reference evidence="4" key="1">
    <citation type="journal article" date="2020" name="Fungal Divers.">
        <title>Resolving the Mortierellaceae phylogeny through synthesis of multi-gene phylogenetics and phylogenomics.</title>
        <authorList>
            <person name="Vandepol N."/>
            <person name="Liber J."/>
            <person name="Desiro A."/>
            <person name="Na H."/>
            <person name="Kennedy M."/>
            <person name="Barry K."/>
            <person name="Grigoriev I.V."/>
            <person name="Miller A.N."/>
            <person name="O'Donnell K."/>
            <person name="Stajich J.E."/>
            <person name="Bonito G."/>
        </authorList>
    </citation>
    <scope>NUCLEOTIDE SEQUENCE</scope>
    <source>
        <strain evidence="4">NRRL 28262</strain>
    </source>
</reference>
<evidence type="ECO:0000256" key="2">
    <source>
        <dbReference type="SAM" id="Phobius"/>
    </source>
</evidence>
<keyword evidence="2" id="KW-0472">Membrane</keyword>
<dbReference type="Pfam" id="PF12706">
    <property type="entry name" value="Lactamase_B_2"/>
    <property type="match status" value="1"/>
</dbReference>
<accession>A0AAD4D9I8</accession>
<name>A0AAD4D9I8_9FUNG</name>
<dbReference type="InterPro" id="IPR036866">
    <property type="entry name" value="RibonucZ/Hydroxyglut_hydro"/>
</dbReference>
<evidence type="ECO:0000313" key="5">
    <source>
        <dbReference type="Proteomes" id="UP001194580"/>
    </source>
</evidence>
<dbReference type="SUPFAM" id="SSF56281">
    <property type="entry name" value="Metallo-hydrolase/oxidoreductase"/>
    <property type="match status" value="1"/>
</dbReference>
<feature type="domain" description="Metallo-beta-lactamase" evidence="3">
    <location>
        <begin position="582"/>
        <end position="772"/>
    </location>
</feature>
<sequence>MSSDNASAGTTSRVIDNSQAPRLQPNLSSVEYTSTKSQPRALQPFLGLRAKLSQAFASYTVVFLLASAFQLYRTRSTIEKFTADAKASVAQECYALEQILSTVASLPNLAGQNVKRGLVVSVEASISQVGYGLTVALSGLISTMELIMGLLTGTWRCFLVNLADSGIPFISGVGTEGVKAIDELNGAVLVLLAVPLNGLGELIEAKMASPQVGKMVVLSTPAIPNIVFCDKSLSLAPFDQLASDFRQWLSYWTMTLFVAALAVTMVKMTVIWYQHSRWMTHVGRVHQRLPGSAFESSERAMISPTLTEKKDDTVEKYDYERTALEAMRISHMVQHPLVYRFMDWSSNLLFRTDENKRDVYLWFIHYITHPPAVVCLFIGLLGLALTFGQIAFIEYMRRNYRAIFAPAITSLSKTIFDSIQGAIQAASVTFSTETNSALSAVETDLNEAVFSEIIRAASDLNNALASVQATLVDGIRTVFGDSIIAKLVGAVLQCLLFNKLEAVERGLSWVQKNAQISLPRVTDDMLMMDRTQLDAIPLVPCLTDPNPTCKVCLSTLEPEGVKNIKRNTSAMVHFMHEDGRERNILIDCGKSFYESARQWFRPHNLRCIDALVITHAHADAYYGMDDLRSWCMLDKKNPYSIPVYLDQSTMDTISTTFPYMVDSSKATGGGDVPSFKYNIIEHDKDFVVEGVTFTPLPVHHGMFMATGEPFWSLGFRFRDLSWVSDCNFIPDSTTAKIAGSKVLVVDGLKETTYSSHFSIPEAIEYTNSLNPKPERAFIVGFCHNVDHYAQDAKVRALDSEGAPEIRIAYDGQRFTF</sequence>
<comment type="caution">
    <text evidence="4">The sequence shown here is derived from an EMBL/GenBank/DDBJ whole genome shotgun (WGS) entry which is preliminary data.</text>
</comment>
<evidence type="ECO:0000256" key="1">
    <source>
        <dbReference type="SAM" id="MobiDB-lite"/>
    </source>
</evidence>
<dbReference type="InterPro" id="IPR001279">
    <property type="entry name" value="Metallo-B-lactamas"/>
</dbReference>
<protein>
    <recommendedName>
        <fullName evidence="3">Metallo-beta-lactamase domain-containing protein</fullName>
    </recommendedName>
</protein>
<feature type="region of interest" description="Disordered" evidence="1">
    <location>
        <begin position="1"/>
        <end position="20"/>
    </location>
</feature>
<dbReference type="PANTHER" id="PTHR42663">
    <property type="entry name" value="HYDROLASE C777.06C-RELATED-RELATED"/>
    <property type="match status" value="1"/>
</dbReference>
<keyword evidence="2" id="KW-1133">Transmembrane helix</keyword>
<keyword evidence="2" id="KW-0812">Transmembrane</keyword>
<dbReference type="Proteomes" id="UP001194580">
    <property type="component" value="Unassembled WGS sequence"/>
</dbReference>
<feature type="transmembrane region" description="Helical" evidence="2">
    <location>
        <begin position="371"/>
        <end position="393"/>
    </location>
</feature>
<gene>
    <name evidence="4" type="ORF">BGZ95_011702</name>
</gene>
<dbReference type="Gene3D" id="3.60.15.10">
    <property type="entry name" value="Ribonuclease Z/Hydroxyacylglutathione hydrolase-like"/>
    <property type="match status" value="1"/>
</dbReference>
<feature type="transmembrane region" description="Helical" evidence="2">
    <location>
        <begin position="251"/>
        <end position="273"/>
    </location>
</feature>
<dbReference type="AlphaFoldDB" id="A0AAD4D9I8"/>